<dbReference type="SMART" id="SM00422">
    <property type="entry name" value="HTH_MERR"/>
    <property type="match status" value="1"/>
</dbReference>
<dbReference type="Pfam" id="PF13411">
    <property type="entry name" value="MerR_1"/>
    <property type="match status" value="1"/>
</dbReference>
<dbReference type="RefSeq" id="WP_204939005.1">
    <property type="nucleotide sequence ID" value="NZ_BAAAUM010000001.1"/>
</dbReference>
<dbReference type="Gene3D" id="1.10.1660.10">
    <property type="match status" value="1"/>
</dbReference>
<gene>
    <name evidence="3" type="ORF">GCM10017596_10710</name>
</gene>
<dbReference type="PANTHER" id="PTHR30204">
    <property type="entry name" value="REDOX-CYCLING DRUG-SENSING TRANSCRIPTIONAL ACTIVATOR SOXR"/>
    <property type="match status" value="1"/>
</dbReference>
<reference evidence="3" key="2">
    <citation type="submission" date="2023-01" db="EMBL/GenBank/DDBJ databases">
        <authorList>
            <person name="Sun Q."/>
            <person name="Evtushenko L."/>
        </authorList>
    </citation>
    <scope>NUCLEOTIDE SEQUENCE</scope>
    <source>
        <strain evidence="3">VKM Ac-1958</strain>
    </source>
</reference>
<keyword evidence="1" id="KW-0238">DNA-binding</keyword>
<dbReference type="AlphaFoldDB" id="A0A9W6M8L0"/>
<dbReference type="PANTHER" id="PTHR30204:SF58">
    <property type="entry name" value="HTH-TYPE TRANSCRIPTIONAL REGULATOR YFMP"/>
    <property type="match status" value="1"/>
</dbReference>
<dbReference type="GO" id="GO:0003677">
    <property type="term" value="F:DNA binding"/>
    <property type="evidence" value="ECO:0007669"/>
    <property type="project" value="UniProtKB-KW"/>
</dbReference>
<evidence type="ECO:0000259" key="2">
    <source>
        <dbReference type="PROSITE" id="PS50937"/>
    </source>
</evidence>
<dbReference type="InterPro" id="IPR047057">
    <property type="entry name" value="MerR_fam"/>
</dbReference>
<dbReference type="GO" id="GO:0003700">
    <property type="term" value="F:DNA-binding transcription factor activity"/>
    <property type="evidence" value="ECO:0007669"/>
    <property type="project" value="InterPro"/>
</dbReference>
<feature type="domain" description="HTH merR-type" evidence="2">
    <location>
        <begin position="10"/>
        <end position="78"/>
    </location>
</feature>
<evidence type="ECO:0000313" key="4">
    <source>
        <dbReference type="Proteomes" id="UP001142325"/>
    </source>
</evidence>
<dbReference type="InterPro" id="IPR009061">
    <property type="entry name" value="DNA-bd_dom_put_sf"/>
</dbReference>
<keyword evidence="4" id="KW-1185">Reference proteome</keyword>
<comment type="caution">
    <text evidence="3">The sequence shown here is derived from an EMBL/GenBank/DDBJ whole genome shotgun (WGS) entry which is preliminary data.</text>
</comment>
<sequence length="97" mass="10683">MASHDPGTPLYGIAVAAQLAGVPEPTLRLYERHGLLNPYRSEGGTRRYSEDDLERLRRVAGLRDAGVNLAGINRVIDLEDENADLRRELDARADAAE</sequence>
<accession>A0A9W6M8L0</accession>
<protein>
    <recommendedName>
        <fullName evidence="2">HTH merR-type domain-containing protein</fullName>
    </recommendedName>
</protein>
<dbReference type="PRINTS" id="PR00040">
    <property type="entry name" value="HTHMERR"/>
</dbReference>
<organism evidence="3 4">
    <name type="scientific">Microbacterium keratanolyticum</name>
    <dbReference type="NCBI Taxonomy" id="67574"/>
    <lineage>
        <taxon>Bacteria</taxon>
        <taxon>Bacillati</taxon>
        <taxon>Actinomycetota</taxon>
        <taxon>Actinomycetes</taxon>
        <taxon>Micrococcales</taxon>
        <taxon>Microbacteriaceae</taxon>
        <taxon>Microbacterium</taxon>
    </lineage>
</organism>
<proteinExistence type="predicted"/>
<dbReference type="SUPFAM" id="SSF46955">
    <property type="entry name" value="Putative DNA-binding domain"/>
    <property type="match status" value="1"/>
</dbReference>
<evidence type="ECO:0000256" key="1">
    <source>
        <dbReference type="ARBA" id="ARBA00023125"/>
    </source>
</evidence>
<dbReference type="Proteomes" id="UP001142325">
    <property type="component" value="Unassembled WGS sequence"/>
</dbReference>
<reference evidence="3" key="1">
    <citation type="journal article" date="2014" name="Int. J. Syst. Evol. Microbiol.">
        <title>Complete genome sequence of Corynebacterium casei LMG S-19264T (=DSM 44701T), isolated from a smear-ripened cheese.</title>
        <authorList>
            <consortium name="US DOE Joint Genome Institute (JGI-PGF)"/>
            <person name="Walter F."/>
            <person name="Albersmeier A."/>
            <person name="Kalinowski J."/>
            <person name="Ruckert C."/>
        </authorList>
    </citation>
    <scope>NUCLEOTIDE SEQUENCE</scope>
    <source>
        <strain evidence="3">VKM Ac-1958</strain>
    </source>
</reference>
<dbReference type="InterPro" id="IPR000551">
    <property type="entry name" value="MerR-type_HTH_dom"/>
</dbReference>
<dbReference type="EMBL" id="BSET01000001">
    <property type="protein sequence ID" value="GLK01356.1"/>
    <property type="molecule type" value="Genomic_DNA"/>
</dbReference>
<name>A0A9W6M8L0_9MICO</name>
<evidence type="ECO:0000313" key="3">
    <source>
        <dbReference type="EMBL" id="GLK01356.1"/>
    </source>
</evidence>
<dbReference type="PROSITE" id="PS50937">
    <property type="entry name" value="HTH_MERR_2"/>
    <property type="match status" value="1"/>
</dbReference>